<evidence type="ECO:0000256" key="6">
    <source>
        <dbReference type="ARBA" id="ARBA00022679"/>
    </source>
</evidence>
<evidence type="ECO:0000256" key="4">
    <source>
        <dbReference type="ARBA" id="ARBA00022490"/>
    </source>
</evidence>
<evidence type="ECO:0000256" key="9">
    <source>
        <dbReference type="ARBA" id="ARBA00038126"/>
    </source>
</evidence>
<dbReference type="GO" id="GO:0032259">
    <property type="term" value="P:methylation"/>
    <property type="evidence" value="ECO:0007669"/>
    <property type="project" value="UniProtKB-KW"/>
</dbReference>
<evidence type="ECO:0000256" key="1">
    <source>
        <dbReference type="ARBA" id="ARBA00004123"/>
    </source>
</evidence>
<keyword evidence="5" id="KW-0489">Methyltransferase</keyword>
<keyword evidence="6" id="KW-0808">Transferase</keyword>
<dbReference type="GO" id="GO:0005737">
    <property type="term" value="C:cytoplasm"/>
    <property type="evidence" value="ECO:0007669"/>
    <property type="project" value="UniProtKB-SubCell"/>
</dbReference>
<dbReference type="InterPro" id="IPR019410">
    <property type="entry name" value="Methyltransf_16"/>
</dbReference>
<dbReference type="GO" id="GO:0018064">
    <property type="term" value="F:protein-L-histidine N-tele-methyltransferase activity"/>
    <property type="evidence" value="ECO:0007669"/>
    <property type="project" value="UniProtKB-EC"/>
</dbReference>
<comment type="similarity">
    <text evidence="9">Belongs to the methyltransferase superfamily. METTL18 family.</text>
</comment>
<keyword evidence="4" id="KW-0963">Cytoplasm</keyword>
<dbReference type="PANTHER" id="PTHR14614:SF39">
    <property type="entry name" value="HISTIDINE PROTEIN METHYLTRANSFERASE 1 HOMOLOG"/>
    <property type="match status" value="1"/>
</dbReference>
<dbReference type="PANTHER" id="PTHR14614">
    <property type="entry name" value="HEPATOCELLULAR CARCINOMA-ASSOCIATED ANTIGEN"/>
    <property type="match status" value="1"/>
</dbReference>
<evidence type="ECO:0000256" key="7">
    <source>
        <dbReference type="ARBA" id="ARBA00022691"/>
    </source>
</evidence>
<dbReference type="SUPFAM" id="SSF53335">
    <property type="entry name" value="S-adenosyl-L-methionine-dependent methyltransferases"/>
    <property type="match status" value="1"/>
</dbReference>
<evidence type="ECO:0000256" key="2">
    <source>
        <dbReference type="ARBA" id="ARBA00004496"/>
    </source>
</evidence>
<dbReference type="GO" id="GO:0005634">
    <property type="term" value="C:nucleus"/>
    <property type="evidence" value="ECO:0007669"/>
    <property type="project" value="UniProtKB-SubCell"/>
</dbReference>
<comment type="subcellular location">
    <subcellularLocation>
        <location evidence="2">Cytoplasm</location>
    </subcellularLocation>
    <subcellularLocation>
        <location evidence="1">Nucleus</location>
    </subcellularLocation>
</comment>
<dbReference type="InterPro" id="IPR029063">
    <property type="entry name" value="SAM-dependent_MTases_sf"/>
</dbReference>
<reference evidence="10" key="1">
    <citation type="submission" date="2015-08" db="EMBL/GenBank/DDBJ databases">
        <authorList>
            <person name="Babu N.S."/>
            <person name="Beckwith C.J."/>
            <person name="Beseler K.G."/>
            <person name="Brison A."/>
            <person name="Carone J.V."/>
            <person name="Caskin T.P."/>
            <person name="Diamond M."/>
            <person name="Durham M.E."/>
            <person name="Foxe J.M."/>
            <person name="Go M."/>
            <person name="Henderson B.A."/>
            <person name="Jones I.B."/>
            <person name="McGettigan J.A."/>
            <person name="Micheletti S.J."/>
            <person name="Nasrallah M.E."/>
            <person name="Ortiz D."/>
            <person name="Piller C.R."/>
            <person name="Privatt S.R."/>
            <person name="Schneider S.L."/>
            <person name="Sharp S."/>
            <person name="Smith T.C."/>
            <person name="Stanton J.D."/>
            <person name="Ullery H.E."/>
            <person name="Wilson R.J."/>
            <person name="Serrano M.G."/>
            <person name="Buck G."/>
            <person name="Lee V."/>
            <person name="Wang Y."/>
            <person name="Carvalho R."/>
            <person name="Voegtly L."/>
            <person name="Shi R."/>
            <person name="Duckworth R."/>
            <person name="Johnson A."/>
            <person name="Loviza R."/>
            <person name="Walstead R."/>
            <person name="Shah Z."/>
            <person name="Kiflezghi M."/>
            <person name="Wade K."/>
            <person name="Ball S.L."/>
            <person name="Bradley K.W."/>
            <person name="Asai D.J."/>
            <person name="Bowman C.A."/>
            <person name="Russell D.A."/>
            <person name="Pope W.H."/>
            <person name="Jacobs-Sera D."/>
            <person name="Hendrix R.W."/>
            <person name="Hatfull G.F."/>
        </authorList>
    </citation>
    <scope>NUCLEOTIDE SEQUENCE</scope>
</reference>
<protein>
    <recommendedName>
        <fullName evidence="3">protein-histidine N-methyltransferase</fullName>
        <ecNumber evidence="3">2.1.1.85</ecNumber>
    </recommendedName>
</protein>
<accession>A0A1D2A7D5</accession>
<organism evidence="10">
    <name type="scientific">Auxenochlorella protothecoides</name>
    <name type="common">Green microalga</name>
    <name type="synonym">Chlorella protothecoides</name>
    <dbReference type="NCBI Taxonomy" id="3075"/>
    <lineage>
        <taxon>Eukaryota</taxon>
        <taxon>Viridiplantae</taxon>
        <taxon>Chlorophyta</taxon>
        <taxon>core chlorophytes</taxon>
        <taxon>Trebouxiophyceae</taxon>
        <taxon>Chlorellales</taxon>
        <taxon>Chlorellaceae</taxon>
        <taxon>Auxenochlorella</taxon>
    </lineage>
</organism>
<dbReference type="Pfam" id="PF13489">
    <property type="entry name" value="Methyltransf_23"/>
    <property type="match status" value="1"/>
</dbReference>
<gene>
    <name evidence="10" type="ORF">g.51809</name>
</gene>
<dbReference type="EC" id="2.1.1.85" evidence="3"/>
<evidence type="ECO:0000313" key="10">
    <source>
        <dbReference type="EMBL" id="JAT75074.1"/>
    </source>
</evidence>
<proteinExistence type="inferred from homology"/>
<dbReference type="EMBL" id="GDKF01003548">
    <property type="protein sequence ID" value="JAT75074.1"/>
    <property type="molecule type" value="Transcribed_RNA"/>
</dbReference>
<dbReference type="AlphaFoldDB" id="A0A1D2A7D5"/>
<sequence length="294" mass="31107">MFKFNFQTEESSEVIDDAPSSASGLVAEAVMELGLEQAAKRYDFQMFPITENLSLLKSTLGSQEAEELLQDADCSGSDLVPGKYEGGFKLWEGAMDLAQYLCQHQGQLVAAQDAPPGLAFRGQKVIELGCGHGIPGLVALSQGAEVHFQDYNPEVLREVTAPSVLANWQAWQTRGSPAAPAAQNPPARFLGGPWAALDSFLAAEGLAGSYDLVLTSETIYSLSSMPYLLACIDTALRSGGQALVAAKSYYFGVGGSSNAFKNAVEAKGGFSIRSLAVEGGGASIQREIIVLQKT</sequence>
<evidence type="ECO:0000256" key="5">
    <source>
        <dbReference type="ARBA" id="ARBA00022603"/>
    </source>
</evidence>
<evidence type="ECO:0000256" key="8">
    <source>
        <dbReference type="ARBA" id="ARBA00023242"/>
    </source>
</evidence>
<name>A0A1D2A7D5_AUXPR</name>
<dbReference type="Gene3D" id="3.40.50.150">
    <property type="entry name" value="Vaccinia Virus protein VP39"/>
    <property type="match status" value="1"/>
</dbReference>
<keyword evidence="7" id="KW-0949">S-adenosyl-L-methionine</keyword>
<keyword evidence="8" id="KW-0539">Nucleus</keyword>
<evidence type="ECO:0000256" key="3">
    <source>
        <dbReference type="ARBA" id="ARBA00012533"/>
    </source>
</evidence>